<dbReference type="RefSeq" id="WP_012830257.1">
    <property type="nucleotide sequence ID" value="NC_013440.1"/>
</dbReference>
<dbReference type="HOGENOM" id="CLU_118946_0_0_7"/>
<protein>
    <submittedName>
        <fullName evidence="1">Uncharacterized protein</fullName>
    </submittedName>
</protein>
<gene>
    <name evidence="1" type="ordered locus">Hoch_5177</name>
</gene>
<dbReference type="eggNOG" id="ENOG503357W">
    <property type="taxonomic scope" value="Bacteria"/>
</dbReference>
<dbReference type="OrthoDB" id="5503776at2"/>
<accession>D0LWL5</accession>
<evidence type="ECO:0000313" key="1">
    <source>
        <dbReference type="EMBL" id="ACY17665.1"/>
    </source>
</evidence>
<proteinExistence type="predicted"/>
<dbReference type="Proteomes" id="UP000001880">
    <property type="component" value="Chromosome"/>
</dbReference>
<reference evidence="1 2" key="1">
    <citation type="journal article" date="2010" name="Stand. Genomic Sci.">
        <title>Complete genome sequence of Haliangium ochraceum type strain (SMP-2).</title>
        <authorList>
            <consortium name="US DOE Joint Genome Institute (JGI-PGF)"/>
            <person name="Ivanova N."/>
            <person name="Daum C."/>
            <person name="Lang E."/>
            <person name="Abt B."/>
            <person name="Kopitz M."/>
            <person name="Saunders E."/>
            <person name="Lapidus A."/>
            <person name="Lucas S."/>
            <person name="Glavina Del Rio T."/>
            <person name="Nolan M."/>
            <person name="Tice H."/>
            <person name="Copeland A."/>
            <person name="Cheng J.F."/>
            <person name="Chen F."/>
            <person name="Bruce D."/>
            <person name="Goodwin L."/>
            <person name="Pitluck S."/>
            <person name="Mavromatis K."/>
            <person name="Pati A."/>
            <person name="Mikhailova N."/>
            <person name="Chen A."/>
            <person name="Palaniappan K."/>
            <person name="Land M."/>
            <person name="Hauser L."/>
            <person name="Chang Y.J."/>
            <person name="Jeffries C.D."/>
            <person name="Detter J.C."/>
            <person name="Brettin T."/>
            <person name="Rohde M."/>
            <person name="Goker M."/>
            <person name="Bristow J."/>
            <person name="Markowitz V."/>
            <person name="Eisen J.A."/>
            <person name="Hugenholtz P."/>
            <person name="Kyrpides N.C."/>
            <person name="Klenk H.P."/>
        </authorList>
    </citation>
    <scope>NUCLEOTIDE SEQUENCE [LARGE SCALE GENOMIC DNA]</scope>
    <source>
        <strain evidence="2">DSM 14365 / CIP 107738 / JCM 11303 / AJ 13395 / SMP-2</strain>
    </source>
</reference>
<name>D0LWL5_HALO1</name>
<dbReference type="KEGG" id="hoh:Hoch_5177"/>
<dbReference type="AlphaFoldDB" id="D0LWL5"/>
<dbReference type="EMBL" id="CP001804">
    <property type="protein sequence ID" value="ACY17665.1"/>
    <property type="molecule type" value="Genomic_DNA"/>
</dbReference>
<sequence>MSQLEPQTSEPTASSVQFWLDEQDVIIAVNSEWDAFAAANEGDSCLQDLVLGRELRSFIRGDPTQMLIDTLIGRVRLRRDPVEREYRCDSPNLRRFMSMRIYWDAERLCFAHQILRVEPVKVPVSFAFDARRRRGQVVRCSMCCRVSVSGQWMEADAAREGGLIAATQPVVYSVCTPCRGMVRRPLPAIANSHQ</sequence>
<evidence type="ECO:0000313" key="2">
    <source>
        <dbReference type="Proteomes" id="UP000001880"/>
    </source>
</evidence>
<keyword evidence="2" id="KW-1185">Reference proteome</keyword>
<organism evidence="1 2">
    <name type="scientific">Haliangium ochraceum (strain DSM 14365 / JCM 11303 / SMP-2)</name>
    <dbReference type="NCBI Taxonomy" id="502025"/>
    <lineage>
        <taxon>Bacteria</taxon>
        <taxon>Pseudomonadati</taxon>
        <taxon>Myxococcota</taxon>
        <taxon>Polyangia</taxon>
        <taxon>Haliangiales</taxon>
        <taxon>Kofleriaceae</taxon>
        <taxon>Haliangium</taxon>
    </lineage>
</organism>